<dbReference type="SMART" id="SM00256">
    <property type="entry name" value="FBOX"/>
    <property type="match status" value="1"/>
</dbReference>
<evidence type="ECO:0000259" key="1">
    <source>
        <dbReference type="PROSITE" id="PS50181"/>
    </source>
</evidence>
<proteinExistence type="predicted"/>
<dbReference type="Proteomes" id="UP001642540">
    <property type="component" value="Unassembled WGS sequence"/>
</dbReference>
<organism evidence="2 3">
    <name type="scientific">Orchesella dallaii</name>
    <dbReference type="NCBI Taxonomy" id="48710"/>
    <lineage>
        <taxon>Eukaryota</taxon>
        <taxon>Metazoa</taxon>
        <taxon>Ecdysozoa</taxon>
        <taxon>Arthropoda</taxon>
        <taxon>Hexapoda</taxon>
        <taxon>Collembola</taxon>
        <taxon>Entomobryomorpha</taxon>
        <taxon>Entomobryoidea</taxon>
        <taxon>Orchesellidae</taxon>
        <taxon>Orchesellinae</taxon>
        <taxon>Orchesella</taxon>
    </lineage>
</organism>
<gene>
    <name evidence="2" type="ORF">ODALV1_LOCUS9686</name>
</gene>
<dbReference type="InterPro" id="IPR036047">
    <property type="entry name" value="F-box-like_dom_sf"/>
</dbReference>
<dbReference type="SUPFAM" id="SSF81383">
    <property type="entry name" value="F-box domain"/>
    <property type="match status" value="1"/>
</dbReference>
<dbReference type="Pfam" id="PF12937">
    <property type="entry name" value="F-box-like"/>
    <property type="match status" value="1"/>
</dbReference>
<sequence length="501" mass="57741">MENLDIKTSKISLKSPTTTPMLPPELWNQMFQYLSPEDLFSVSSTCPAWNELLEDKKTTYLFAFVLPLVMGHVERKTLFYCRSVTKASKLGFEKTLQSFCNSDDVNPFRHHHEDSISQRCLRDVACKLKRHYDFSHVNFKEFLQKVFPNFSTTSSEFNPFLLRHIVLASSRSGDVYLPGHHLLSILPKFGHHLVSLDLIIDANSIDMLISRIVSQLSLVPNLKRLAIIPSVLQGETIPIHLARPTTSYNFPKLVNLVHFNVEDVQPTGNLYCVVFTMLETYGHQLTSFACSPTFLAASFLTVNKLNTLFPNIKKFQLSGVRLDFSQALSKLSEVSWPLVHLHLQMSYLTGWKEVNMLDAQKVFSAVNNFHKNLMHLHVNCMLLPSRANSNVNNKTETVEIYKPMSKLKIIITNAHNMERGIFCKFLKENCQYLHQLHIETWDIKERDKGRWVFEHMRNLEKVVLWNLNVSSFNELGRTHTVRRCTRPNSEVMADSGITERK</sequence>
<reference evidence="2 3" key="1">
    <citation type="submission" date="2024-08" db="EMBL/GenBank/DDBJ databases">
        <authorList>
            <person name="Cucini C."/>
            <person name="Frati F."/>
        </authorList>
    </citation>
    <scope>NUCLEOTIDE SEQUENCE [LARGE SCALE GENOMIC DNA]</scope>
</reference>
<protein>
    <recommendedName>
        <fullName evidence="1">F-box domain-containing protein</fullName>
    </recommendedName>
</protein>
<feature type="domain" description="F-box" evidence="1">
    <location>
        <begin position="16"/>
        <end position="65"/>
    </location>
</feature>
<dbReference type="PROSITE" id="PS50181">
    <property type="entry name" value="FBOX"/>
    <property type="match status" value="1"/>
</dbReference>
<accession>A0ABP1QGB1</accession>
<comment type="caution">
    <text evidence="2">The sequence shown here is derived from an EMBL/GenBank/DDBJ whole genome shotgun (WGS) entry which is preliminary data.</text>
</comment>
<dbReference type="EMBL" id="CAXLJM020000029">
    <property type="protein sequence ID" value="CAL8097609.1"/>
    <property type="molecule type" value="Genomic_DNA"/>
</dbReference>
<keyword evidence="3" id="KW-1185">Reference proteome</keyword>
<evidence type="ECO:0000313" key="3">
    <source>
        <dbReference type="Proteomes" id="UP001642540"/>
    </source>
</evidence>
<name>A0ABP1QGB1_9HEXA</name>
<dbReference type="Gene3D" id="1.20.1280.50">
    <property type="match status" value="1"/>
</dbReference>
<dbReference type="CDD" id="cd09917">
    <property type="entry name" value="F-box_SF"/>
    <property type="match status" value="1"/>
</dbReference>
<evidence type="ECO:0000313" key="2">
    <source>
        <dbReference type="EMBL" id="CAL8097609.1"/>
    </source>
</evidence>
<dbReference type="InterPro" id="IPR001810">
    <property type="entry name" value="F-box_dom"/>
</dbReference>